<evidence type="ECO:0000313" key="4">
    <source>
        <dbReference type="RefSeq" id="XP_018323565.1"/>
    </source>
</evidence>
<organism evidence="3 6">
    <name type="scientific">Agrilus planipennis</name>
    <name type="common">Emerald ash borer</name>
    <name type="synonym">Agrilus marcopoli</name>
    <dbReference type="NCBI Taxonomy" id="224129"/>
    <lineage>
        <taxon>Eukaryota</taxon>
        <taxon>Metazoa</taxon>
        <taxon>Ecdysozoa</taxon>
        <taxon>Arthropoda</taxon>
        <taxon>Hexapoda</taxon>
        <taxon>Insecta</taxon>
        <taxon>Pterygota</taxon>
        <taxon>Neoptera</taxon>
        <taxon>Endopterygota</taxon>
        <taxon>Coleoptera</taxon>
        <taxon>Polyphaga</taxon>
        <taxon>Elateriformia</taxon>
        <taxon>Buprestoidea</taxon>
        <taxon>Buprestidae</taxon>
        <taxon>Agrilinae</taxon>
        <taxon>Agrilus</taxon>
    </lineage>
</organism>
<dbReference type="PANTHER" id="PTHR20946:SF0">
    <property type="entry name" value="SANT AND BTB DOMAIN REGULATOR OF CLASS SWITCH RECOMBINATION"/>
    <property type="match status" value="1"/>
</dbReference>
<feature type="region of interest" description="Disordered" evidence="1">
    <location>
        <begin position="589"/>
        <end position="654"/>
    </location>
</feature>
<name>A0A1W4WSU5_AGRPL</name>
<evidence type="ECO:0000313" key="6">
    <source>
        <dbReference type="RefSeq" id="XP_018323567.1"/>
    </source>
</evidence>
<dbReference type="AlphaFoldDB" id="A0A1W4WSU5"/>
<dbReference type="RefSeq" id="XP_018323565.1">
    <property type="nucleotide sequence ID" value="XM_018468063.1"/>
</dbReference>
<dbReference type="PANTHER" id="PTHR20946">
    <property type="entry name" value="SANT AND BTB DOMAIN REGULATOR OF CLASS SWITCH RECOMBINATION"/>
    <property type="match status" value="1"/>
</dbReference>
<keyword evidence="3" id="KW-1185">Reference proteome</keyword>
<accession>A0A1W4WSU5</accession>
<dbReference type="RefSeq" id="XP_018323567.1">
    <property type="nucleotide sequence ID" value="XM_018468065.1"/>
</dbReference>
<dbReference type="InterPro" id="IPR021777">
    <property type="entry name" value="SANBR_BTB"/>
</dbReference>
<evidence type="ECO:0000313" key="3">
    <source>
        <dbReference type="Proteomes" id="UP000192223"/>
    </source>
</evidence>
<sequence length="744" mass="85613">MEANNNLSTLTSQNSKFAVKIINTKAKKDIKPVDGKSSITVKQFLGFLKTAYQVQENIEDILLANGMQEAVDWIKLKESELIRTDFSCQTSQTNLTDNEKCLKNVTVDSTAEQSLQNKLNEALSEGILDSVLPYLLPQPRQKSRCNMQSSQHKLTEKASHQSHVSNHSSKSQKRSPTPANNKPPTRRDSEVLIHVCDEVKNMKKDFVCNQKLLVEKMGYFAQVTAGQKLEDMDISVHCDISIFEWLMSWVKSSDVEDTEPPTLDPHCVVPIAISASFLQMEPLLQDCLLFMHSQMNEILRSPTNMSCLNDAILTRLGAMYTNSEVESIRDRKDKIQSRLYCKLIQSMCEPEPESVRGHWSSMAYMYQCSKCHQIITPTVAPNIRCAMSCIRLQPDGELISRHVRDAHWNINDFIRRLHKNLRTWRRIYWRLWGNCHFLYCIICKTCFPAHQIGWCRYHPDPPQFFTVDAHKAPLPIGRFPCCGERAYRFQLFDSNLGCKFREHCPSTENVRDVGVLETLERYRHLIEEEPPELIFPERLTRLIARDASNTSGKLQIEGTKFWWDGLELTPPRPRLGLLGTFTDLTPEEAVKHAVEESPCSSSSSQTSDTSTIFDSDGAEERYSISSPRSKPKKTPKRRKKKKKAQSGKFWQNKLSARSNQDLQRTYEETAFKKMGVTLQRRSYVADNGKKLLTGKPWPRYITPPGGIWIRLEAEWKEANNYSQIKKPLTEYTYNRQKLRYPKPS</sequence>
<evidence type="ECO:0000259" key="2">
    <source>
        <dbReference type="Pfam" id="PF11822"/>
    </source>
</evidence>
<dbReference type="KEGG" id="apln:108735860"/>
<reference evidence="4 5" key="1">
    <citation type="submission" date="2025-04" db="UniProtKB">
        <authorList>
            <consortium name="RefSeq"/>
        </authorList>
    </citation>
    <scope>IDENTIFICATION</scope>
    <source>
        <tissue evidence="4 5">Entire body</tissue>
    </source>
</reference>
<feature type="domain" description="SANT and BTB" evidence="2">
    <location>
        <begin position="192"/>
        <end position="288"/>
    </location>
</feature>
<dbReference type="Proteomes" id="UP000192223">
    <property type="component" value="Unplaced"/>
</dbReference>
<gene>
    <name evidence="4 5 6" type="primary">LOC108735860</name>
</gene>
<dbReference type="RefSeq" id="XP_018323566.1">
    <property type="nucleotide sequence ID" value="XM_018468064.1"/>
</dbReference>
<feature type="compositionally biased region" description="Basic residues" evidence="1">
    <location>
        <begin position="629"/>
        <end position="645"/>
    </location>
</feature>
<feature type="region of interest" description="Disordered" evidence="1">
    <location>
        <begin position="142"/>
        <end position="188"/>
    </location>
</feature>
<evidence type="ECO:0000313" key="5">
    <source>
        <dbReference type="RefSeq" id="XP_018323566.1"/>
    </source>
</evidence>
<protein>
    <submittedName>
        <fullName evidence="4 5">Uncharacterized protein KIAA1841 homolog</fullName>
    </submittedName>
</protein>
<feature type="compositionally biased region" description="Low complexity" evidence="1">
    <location>
        <begin position="597"/>
        <end position="615"/>
    </location>
</feature>
<dbReference type="InterPro" id="IPR045902">
    <property type="entry name" value="SANBR-like"/>
</dbReference>
<evidence type="ECO:0000256" key="1">
    <source>
        <dbReference type="SAM" id="MobiDB-lite"/>
    </source>
</evidence>
<dbReference type="OrthoDB" id="550012at2759"/>
<feature type="compositionally biased region" description="Polar residues" evidence="1">
    <location>
        <begin position="161"/>
        <end position="183"/>
    </location>
</feature>
<dbReference type="GeneID" id="108735860"/>
<proteinExistence type="predicted"/>
<dbReference type="Pfam" id="PF11822">
    <property type="entry name" value="BTB_SANBR"/>
    <property type="match status" value="1"/>
</dbReference>